<reference evidence="3 4" key="1">
    <citation type="submission" date="2019-03" db="EMBL/GenBank/DDBJ databases">
        <title>Genomic Encyclopedia of Type Strains, Phase IV (KMG-IV): sequencing the most valuable type-strain genomes for metagenomic binning, comparative biology and taxonomic classification.</title>
        <authorList>
            <person name="Goeker M."/>
        </authorList>
    </citation>
    <scope>NUCLEOTIDE SEQUENCE [LARGE SCALE GENOMIC DNA]</scope>
    <source>
        <strain evidence="3 4">DSM 100048</strain>
    </source>
</reference>
<protein>
    <recommendedName>
        <fullName evidence="1">Putative membrane protein insertion efficiency factor</fullName>
    </recommendedName>
</protein>
<dbReference type="GO" id="GO:0005886">
    <property type="term" value="C:plasma membrane"/>
    <property type="evidence" value="ECO:0007669"/>
    <property type="project" value="UniProtKB-SubCell"/>
</dbReference>
<sequence length="90" mass="10116">MISAFFIGLIRLYRYLLSPWVGQNCRFTPTCSAYTIEAIQTHGAFRGVFLGIWRILRCNPLCKGGHDPVPPPRGGQSNGDKPRCDGHHHH</sequence>
<dbReference type="PANTHER" id="PTHR33383:SF1">
    <property type="entry name" value="MEMBRANE PROTEIN INSERTION EFFICIENCY FACTOR-RELATED"/>
    <property type="match status" value="1"/>
</dbReference>
<dbReference type="RefSeq" id="WP_132472331.1">
    <property type="nucleotide sequence ID" value="NZ_JBHRVM010000001.1"/>
</dbReference>
<organism evidence="3 4">
    <name type="scientific">Paracandidimonas soli</name>
    <dbReference type="NCBI Taxonomy" id="1917182"/>
    <lineage>
        <taxon>Bacteria</taxon>
        <taxon>Pseudomonadati</taxon>
        <taxon>Pseudomonadota</taxon>
        <taxon>Betaproteobacteria</taxon>
        <taxon>Burkholderiales</taxon>
        <taxon>Alcaligenaceae</taxon>
        <taxon>Paracandidimonas</taxon>
    </lineage>
</organism>
<keyword evidence="1" id="KW-0472">Membrane</keyword>
<dbReference type="EMBL" id="SMBX01000001">
    <property type="protein sequence ID" value="TCV02618.1"/>
    <property type="molecule type" value="Genomic_DNA"/>
</dbReference>
<evidence type="ECO:0000313" key="3">
    <source>
        <dbReference type="EMBL" id="TCV02618.1"/>
    </source>
</evidence>
<name>A0A4R3VFX0_9BURK</name>
<dbReference type="AlphaFoldDB" id="A0A4R3VFX0"/>
<proteinExistence type="inferred from homology"/>
<keyword evidence="1" id="KW-1003">Cell membrane</keyword>
<accession>A0A4R3VFX0</accession>
<dbReference type="Proteomes" id="UP000294692">
    <property type="component" value="Unassembled WGS sequence"/>
</dbReference>
<comment type="caution">
    <text evidence="3">The sequence shown here is derived from an EMBL/GenBank/DDBJ whole genome shotgun (WGS) entry which is preliminary data.</text>
</comment>
<dbReference type="OrthoDB" id="9801753at2"/>
<dbReference type="InterPro" id="IPR002696">
    <property type="entry name" value="Membr_insert_effic_factor_YidD"/>
</dbReference>
<evidence type="ECO:0000256" key="2">
    <source>
        <dbReference type="SAM" id="MobiDB-lite"/>
    </source>
</evidence>
<keyword evidence="4" id="KW-1185">Reference proteome</keyword>
<dbReference type="SMART" id="SM01234">
    <property type="entry name" value="Haemolytic"/>
    <property type="match status" value="1"/>
</dbReference>
<dbReference type="HAMAP" id="MF_00386">
    <property type="entry name" value="UPF0161_YidD"/>
    <property type="match status" value="1"/>
</dbReference>
<feature type="compositionally biased region" description="Basic and acidic residues" evidence="2">
    <location>
        <begin position="80"/>
        <end position="90"/>
    </location>
</feature>
<evidence type="ECO:0000256" key="1">
    <source>
        <dbReference type="HAMAP-Rule" id="MF_00386"/>
    </source>
</evidence>
<dbReference type="PANTHER" id="PTHR33383">
    <property type="entry name" value="MEMBRANE PROTEIN INSERTION EFFICIENCY FACTOR-RELATED"/>
    <property type="match status" value="1"/>
</dbReference>
<dbReference type="NCBIfam" id="TIGR00278">
    <property type="entry name" value="membrane protein insertion efficiency factor YidD"/>
    <property type="match status" value="1"/>
</dbReference>
<dbReference type="Pfam" id="PF01809">
    <property type="entry name" value="YidD"/>
    <property type="match status" value="1"/>
</dbReference>
<feature type="region of interest" description="Disordered" evidence="2">
    <location>
        <begin position="66"/>
        <end position="90"/>
    </location>
</feature>
<gene>
    <name evidence="3" type="ORF">EV686_10172</name>
</gene>
<comment type="similarity">
    <text evidence="1">Belongs to the UPF0161 family.</text>
</comment>
<comment type="function">
    <text evidence="1">Could be involved in insertion of integral membrane proteins into the membrane.</text>
</comment>
<evidence type="ECO:0000313" key="4">
    <source>
        <dbReference type="Proteomes" id="UP000294692"/>
    </source>
</evidence>
<comment type="subcellular location">
    <subcellularLocation>
        <location evidence="1">Cell membrane</location>
        <topology evidence="1">Peripheral membrane protein</topology>
        <orientation evidence="1">Cytoplasmic side</orientation>
    </subcellularLocation>
</comment>